<keyword evidence="3" id="KW-1185">Reference proteome</keyword>
<accession>A0ABV0ZA15</accession>
<feature type="transmembrane region" description="Helical" evidence="1">
    <location>
        <begin position="60"/>
        <end position="80"/>
    </location>
</feature>
<protein>
    <submittedName>
        <fullName evidence="2">RING-H2 finger protein</fullName>
    </submittedName>
</protein>
<keyword evidence="1" id="KW-0812">Transmembrane</keyword>
<keyword evidence="1" id="KW-1133">Transmembrane helix</keyword>
<dbReference type="SUPFAM" id="SSF48340">
    <property type="entry name" value="Interferon-induced guanylate-binding protein 1 (GBP1), C-terminal domain"/>
    <property type="match status" value="1"/>
</dbReference>
<feature type="transmembrane region" description="Helical" evidence="1">
    <location>
        <begin position="86"/>
        <end position="113"/>
    </location>
</feature>
<evidence type="ECO:0000313" key="2">
    <source>
        <dbReference type="EMBL" id="MEQ2303042.1"/>
    </source>
</evidence>
<dbReference type="InterPro" id="IPR036543">
    <property type="entry name" value="Guanylate-bd_C_sf"/>
</dbReference>
<name>A0ABV0ZA15_9TELE</name>
<gene>
    <name evidence="2" type="primary">ATL2_1</name>
    <name evidence="2" type="ORF">AMECASPLE_012704</name>
</gene>
<dbReference type="Proteomes" id="UP001469553">
    <property type="component" value="Unassembled WGS sequence"/>
</dbReference>
<keyword evidence="1" id="KW-0472">Membrane</keyword>
<dbReference type="Gene3D" id="1.20.58.420">
    <property type="entry name" value="AHSP"/>
    <property type="match status" value="1"/>
</dbReference>
<sequence length="186" mass="20808">MAPADLEGYHAAFCEDSVKLFRSIKKMGGEEFCQRYQKQLKSELEEAYTNFCKHNEGKNIFYAARTPATLFVVMFFTYVLSGVTGFIGLSFLAALANLILGVALMLLCVWAYVKYSGEFREAGMLIDQVAEALWEQRTVRKVISKLLEPVRSHLAWPLSLLPSLPSGATLGLKALVPLNNNYKKSN</sequence>
<dbReference type="EMBL" id="JAHRIP010057236">
    <property type="protein sequence ID" value="MEQ2303042.1"/>
    <property type="molecule type" value="Genomic_DNA"/>
</dbReference>
<proteinExistence type="predicted"/>
<evidence type="ECO:0000256" key="1">
    <source>
        <dbReference type="SAM" id="Phobius"/>
    </source>
</evidence>
<comment type="caution">
    <text evidence="2">The sequence shown here is derived from an EMBL/GenBank/DDBJ whole genome shotgun (WGS) entry which is preliminary data.</text>
</comment>
<evidence type="ECO:0000313" key="3">
    <source>
        <dbReference type="Proteomes" id="UP001469553"/>
    </source>
</evidence>
<organism evidence="2 3">
    <name type="scientific">Ameca splendens</name>
    <dbReference type="NCBI Taxonomy" id="208324"/>
    <lineage>
        <taxon>Eukaryota</taxon>
        <taxon>Metazoa</taxon>
        <taxon>Chordata</taxon>
        <taxon>Craniata</taxon>
        <taxon>Vertebrata</taxon>
        <taxon>Euteleostomi</taxon>
        <taxon>Actinopterygii</taxon>
        <taxon>Neopterygii</taxon>
        <taxon>Teleostei</taxon>
        <taxon>Neoteleostei</taxon>
        <taxon>Acanthomorphata</taxon>
        <taxon>Ovalentaria</taxon>
        <taxon>Atherinomorphae</taxon>
        <taxon>Cyprinodontiformes</taxon>
        <taxon>Goodeidae</taxon>
        <taxon>Ameca</taxon>
    </lineage>
</organism>
<reference evidence="2 3" key="1">
    <citation type="submission" date="2021-06" db="EMBL/GenBank/DDBJ databases">
        <authorList>
            <person name="Palmer J.M."/>
        </authorList>
    </citation>
    <scope>NUCLEOTIDE SEQUENCE [LARGE SCALE GENOMIC DNA]</scope>
    <source>
        <strain evidence="2 3">AS_MEX2019</strain>
        <tissue evidence="2">Muscle</tissue>
    </source>
</reference>